<sequence>MINKLNSAPMQFGFRAFSTWCIALRNAESPERALRIYRKMQRLGVPSDSFAILFTLKSSTLLQNLGIIRHLHAHIIKEGFCSHIYVATALLNAYAVSCFRGAYNLFDEMPIKNTITWNTMIKACSSCGYIDEAREVFDKMPLKDLASWSAIIAAYMNNRRWREGLAIFREMVITANDLKPDEITLGPVLAGCCHMGSIGLLLGKMLHGFAIRNEWEMNANFGSCLVDMYSKCGVLKNACLIFDSMRDRNVVAWTSLICGAANNGFGIEALEIFRKMNEAGVRPNEVTFTGVLSACAQTALVEEGRRYFRMMKEEYGLSRSIQHYGCMVDLFGKAGLLEEAYEVINSMSFEPNVIIWGSFLSSCKLHKQFEMGDRVIERVMKTVSPENDGGVYSLISDLYVLSGRLGQSERVRELMLNDNVRKARGSSFIRSGTT</sequence>
<dbReference type="InterPro" id="IPR011990">
    <property type="entry name" value="TPR-like_helical_dom_sf"/>
</dbReference>
<dbReference type="GO" id="GO:0009451">
    <property type="term" value="P:RNA modification"/>
    <property type="evidence" value="ECO:0007669"/>
    <property type="project" value="InterPro"/>
</dbReference>
<keyword evidence="4" id="KW-1185">Reference proteome</keyword>
<keyword evidence="1" id="KW-0677">Repeat</keyword>
<evidence type="ECO:0008006" key="5">
    <source>
        <dbReference type="Google" id="ProtNLM"/>
    </source>
</evidence>
<dbReference type="GO" id="GO:0003723">
    <property type="term" value="F:RNA binding"/>
    <property type="evidence" value="ECO:0007669"/>
    <property type="project" value="InterPro"/>
</dbReference>
<dbReference type="Gene3D" id="1.25.40.10">
    <property type="entry name" value="Tetratricopeptide repeat domain"/>
    <property type="match status" value="2"/>
</dbReference>
<feature type="repeat" description="PPR" evidence="2">
    <location>
        <begin position="113"/>
        <end position="147"/>
    </location>
</feature>
<dbReference type="EMBL" id="CAMAPF010001029">
    <property type="protein sequence ID" value="CAH9141300.1"/>
    <property type="molecule type" value="Genomic_DNA"/>
</dbReference>
<reference evidence="3" key="1">
    <citation type="submission" date="2022-07" db="EMBL/GenBank/DDBJ databases">
        <authorList>
            <person name="Macas J."/>
            <person name="Novak P."/>
            <person name="Neumann P."/>
        </authorList>
    </citation>
    <scope>NUCLEOTIDE SEQUENCE</scope>
</reference>
<evidence type="ECO:0000313" key="4">
    <source>
        <dbReference type="Proteomes" id="UP001152523"/>
    </source>
</evidence>
<name>A0AAV0G030_9ASTE</name>
<dbReference type="AlphaFoldDB" id="A0AAV0G030"/>
<evidence type="ECO:0000256" key="1">
    <source>
        <dbReference type="ARBA" id="ARBA00022737"/>
    </source>
</evidence>
<evidence type="ECO:0000256" key="2">
    <source>
        <dbReference type="PROSITE-ProRule" id="PRU00708"/>
    </source>
</evidence>
<dbReference type="Pfam" id="PF13041">
    <property type="entry name" value="PPR_2"/>
    <property type="match status" value="1"/>
</dbReference>
<organism evidence="3 4">
    <name type="scientific">Cuscuta epithymum</name>
    <dbReference type="NCBI Taxonomy" id="186058"/>
    <lineage>
        <taxon>Eukaryota</taxon>
        <taxon>Viridiplantae</taxon>
        <taxon>Streptophyta</taxon>
        <taxon>Embryophyta</taxon>
        <taxon>Tracheophyta</taxon>
        <taxon>Spermatophyta</taxon>
        <taxon>Magnoliopsida</taxon>
        <taxon>eudicotyledons</taxon>
        <taxon>Gunneridae</taxon>
        <taxon>Pentapetalae</taxon>
        <taxon>asterids</taxon>
        <taxon>lamiids</taxon>
        <taxon>Solanales</taxon>
        <taxon>Convolvulaceae</taxon>
        <taxon>Cuscuteae</taxon>
        <taxon>Cuscuta</taxon>
        <taxon>Cuscuta subgen. Cuscuta</taxon>
    </lineage>
</organism>
<gene>
    <name evidence="3" type="ORF">CEPIT_LOCUS39017</name>
</gene>
<accession>A0AAV0G030</accession>
<dbReference type="PROSITE" id="PS51375">
    <property type="entry name" value="PPR"/>
    <property type="match status" value="2"/>
</dbReference>
<dbReference type="InterPro" id="IPR002885">
    <property type="entry name" value="PPR_rpt"/>
</dbReference>
<dbReference type="FunFam" id="1.25.40.10:FF:000790">
    <property type="entry name" value="Pentatricopeptide repeat-containing protein"/>
    <property type="match status" value="1"/>
</dbReference>
<dbReference type="Pfam" id="PF01535">
    <property type="entry name" value="PPR"/>
    <property type="match status" value="3"/>
</dbReference>
<dbReference type="NCBIfam" id="TIGR00756">
    <property type="entry name" value="PPR"/>
    <property type="match status" value="5"/>
</dbReference>
<proteinExistence type="predicted"/>
<protein>
    <recommendedName>
        <fullName evidence="5">Pentatricopeptide repeat-containing protein</fullName>
    </recommendedName>
</protein>
<dbReference type="PANTHER" id="PTHR47926:SF452">
    <property type="entry name" value="PENTATRICOPEPTIDE REPEAT-CONTAINING PROTEIN"/>
    <property type="match status" value="1"/>
</dbReference>
<dbReference type="Proteomes" id="UP001152523">
    <property type="component" value="Unassembled WGS sequence"/>
</dbReference>
<dbReference type="PANTHER" id="PTHR47926">
    <property type="entry name" value="PENTATRICOPEPTIDE REPEAT-CONTAINING PROTEIN"/>
    <property type="match status" value="1"/>
</dbReference>
<feature type="repeat" description="PPR" evidence="2">
    <location>
        <begin position="249"/>
        <end position="283"/>
    </location>
</feature>
<dbReference type="InterPro" id="IPR046960">
    <property type="entry name" value="PPR_At4g14850-like_plant"/>
</dbReference>
<comment type="caution">
    <text evidence="3">The sequence shown here is derived from an EMBL/GenBank/DDBJ whole genome shotgun (WGS) entry which is preliminary data.</text>
</comment>
<evidence type="ECO:0000313" key="3">
    <source>
        <dbReference type="EMBL" id="CAH9141300.1"/>
    </source>
</evidence>